<dbReference type="PANTHER" id="PTHR37426:SF1">
    <property type="entry name" value="RIBOSOMAL RNA LARGE SUBUNIT METHYLTRANSFERASE J"/>
    <property type="match status" value="1"/>
</dbReference>
<dbReference type="AlphaFoldDB" id="A0A1J5PQB9"/>
<dbReference type="InterPro" id="IPR029063">
    <property type="entry name" value="SAM-dependent_MTases_sf"/>
</dbReference>
<sequence>MLSYRHAFHAGNHADVLKHFVLMQVLEYFARKDKSYWYIDTHAGAGMYALDQGYAAQNAEFEGGVGRLWASAGLPPELAEYVALIRGLNPDGKLRLYPGSPAIARAQLTADDRMRLFELHPTDSKFLRRTFKDAGRNTIIEALDGFAGIKALLPPPTRRAVVLIDPPYEEKQDYIRVVDMLKDSLQRFATGTYIVWYPLLQRREPQLMVEKLNKLALPSWLHVTLTVQAPSPEGFGMHGSGLYIVNPPWSLQKTLTEVMPVLVNKLGANDRAGYTLDAVIP</sequence>
<keyword evidence="1" id="KW-0489">Methyltransferase</keyword>
<name>A0A1J5PQB9_9ZZZZ</name>
<dbReference type="Pfam" id="PF04378">
    <property type="entry name" value="RsmJ"/>
    <property type="match status" value="1"/>
</dbReference>
<dbReference type="EMBL" id="MLJW01002907">
    <property type="protein sequence ID" value="OIQ73330.1"/>
    <property type="molecule type" value="Genomic_DNA"/>
</dbReference>
<dbReference type="InterPro" id="IPR007473">
    <property type="entry name" value="RlmJ"/>
</dbReference>
<dbReference type="SUPFAM" id="SSF53335">
    <property type="entry name" value="S-adenosyl-L-methionine-dependent methyltransferases"/>
    <property type="match status" value="1"/>
</dbReference>
<organism evidence="1">
    <name type="scientific">mine drainage metagenome</name>
    <dbReference type="NCBI Taxonomy" id="410659"/>
    <lineage>
        <taxon>unclassified sequences</taxon>
        <taxon>metagenomes</taxon>
        <taxon>ecological metagenomes</taxon>
    </lineage>
</organism>
<dbReference type="Gene3D" id="3.40.50.150">
    <property type="entry name" value="Vaccinia Virus protein VP39"/>
    <property type="match status" value="1"/>
</dbReference>
<accession>A0A1J5PQB9</accession>
<proteinExistence type="inferred from homology"/>
<reference evidence="1" key="1">
    <citation type="submission" date="2016-10" db="EMBL/GenBank/DDBJ databases">
        <title>Sequence of Gallionella enrichment culture.</title>
        <authorList>
            <person name="Poehlein A."/>
            <person name="Muehling M."/>
            <person name="Daniel R."/>
        </authorList>
    </citation>
    <scope>NUCLEOTIDE SEQUENCE</scope>
</reference>
<dbReference type="PANTHER" id="PTHR37426">
    <property type="entry name" value="RIBOSOMAL RNA LARGE SUBUNIT METHYLTRANSFERASE J"/>
    <property type="match status" value="1"/>
</dbReference>
<comment type="caution">
    <text evidence="1">The sequence shown here is derived from an EMBL/GenBank/DDBJ whole genome shotgun (WGS) entry which is preliminary data.</text>
</comment>
<dbReference type="HAMAP" id="MF_00934">
    <property type="entry name" value="23SrRNA_methyltr_J"/>
    <property type="match status" value="1"/>
</dbReference>
<evidence type="ECO:0000313" key="1">
    <source>
        <dbReference type="EMBL" id="OIQ73330.1"/>
    </source>
</evidence>
<keyword evidence="1" id="KW-0808">Transferase</keyword>
<dbReference type="GO" id="GO:0036307">
    <property type="term" value="F:23S rRNA (adenine(2030)-N(6))-methyltransferase activity"/>
    <property type="evidence" value="ECO:0007669"/>
    <property type="project" value="UniProtKB-EC"/>
</dbReference>
<dbReference type="EC" id="2.1.1.266" evidence="1"/>
<gene>
    <name evidence="1" type="primary">rlmJ_7</name>
    <name evidence="1" type="ORF">GALL_450330</name>
</gene>
<dbReference type="GO" id="GO:0005829">
    <property type="term" value="C:cytosol"/>
    <property type="evidence" value="ECO:0007669"/>
    <property type="project" value="TreeGrafter"/>
</dbReference>
<protein>
    <submittedName>
        <fullName evidence="1">Ribosomal RNA large subunit methyltransferase J</fullName>
        <ecNumber evidence="1">2.1.1.266</ecNumber>
    </submittedName>
</protein>
<dbReference type="GO" id="GO:0070475">
    <property type="term" value="P:rRNA base methylation"/>
    <property type="evidence" value="ECO:0007669"/>
    <property type="project" value="InterPro"/>
</dbReference>